<gene>
    <name evidence="2" type="ORF">EMLJLAPB_00633</name>
</gene>
<dbReference type="Proteomes" id="UP000634805">
    <property type="component" value="Unassembled WGS sequence"/>
</dbReference>
<dbReference type="GO" id="GO:0071949">
    <property type="term" value="F:FAD binding"/>
    <property type="evidence" value="ECO:0007669"/>
    <property type="project" value="InterPro"/>
</dbReference>
<dbReference type="Pfam" id="PF13450">
    <property type="entry name" value="NAD_binding_8"/>
    <property type="match status" value="1"/>
</dbReference>
<reference evidence="2" key="1">
    <citation type="submission" date="2020-10" db="EMBL/GenBank/DDBJ databases">
        <authorList>
            <person name="Hahn C.J."/>
            <person name="Laso-Perez R."/>
            <person name="Vulcano F."/>
            <person name="Vaziourakis K.-M."/>
            <person name="Stokke R."/>
            <person name="Steen I.H."/>
            <person name="Teske A."/>
            <person name="Boetius A."/>
            <person name="Liebeke M."/>
            <person name="Amann R."/>
            <person name="Knittel K."/>
        </authorList>
    </citation>
    <scope>NUCLEOTIDE SEQUENCE</scope>
    <source>
        <strain evidence="2">Gfbio:e3339647-f889-4370-9287-4fb5cb688e4c:AG392D22_GoMArc1</strain>
    </source>
</reference>
<dbReference type="EMBL" id="CAJHIS010000015">
    <property type="protein sequence ID" value="CAD6493819.1"/>
    <property type="molecule type" value="Genomic_DNA"/>
</dbReference>
<dbReference type="Gene3D" id="3.50.50.60">
    <property type="entry name" value="FAD/NAD(P)-binding domain"/>
    <property type="match status" value="1"/>
</dbReference>
<dbReference type="AlphaFoldDB" id="A0A811TEE1"/>
<protein>
    <submittedName>
        <fullName evidence="2">Digeranylgeranylglycerophospholipid reductase</fullName>
        <ecNumber evidence="2">1.3.7.11</ecNumber>
    </submittedName>
</protein>
<dbReference type="Pfam" id="PF01494">
    <property type="entry name" value="FAD_binding_3"/>
    <property type="match status" value="1"/>
</dbReference>
<dbReference type="InterPro" id="IPR002938">
    <property type="entry name" value="FAD-bd"/>
</dbReference>
<evidence type="ECO:0000259" key="1">
    <source>
        <dbReference type="Pfam" id="PF01494"/>
    </source>
</evidence>
<dbReference type="InterPro" id="IPR050407">
    <property type="entry name" value="Geranylgeranyl_reductase"/>
</dbReference>
<dbReference type="PANTHER" id="PTHR42685:SF18">
    <property type="entry name" value="DIGERANYLGERANYLGLYCEROPHOSPHOLIPID REDUCTASE"/>
    <property type="match status" value="1"/>
</dbReference>
<dbReference type="NCBIfam" id="TIGR02032">
    <property type="entry name" value="GG-red-SF"/>
    <property type="match status" value="1"/>
</dbReference>
<dbReference type="EC" id="1.3.7.11" evidence="2"/>
<evidence type="ECO:0000313" key="2">
    <source>
        <dbReference type="EMBL" id="CAD6493819.1"/>
    </source>
</evidence>
<dbReference type="Gene3D" id="3.30.9.10">
    <property type="entry name" value="D-Amino Acid Oxidase, subunit A, domain 2"/>
    <property type="match status" value="1"/>
</dbReference>
<comment type="caution">
    <text evidence="2">The sequence shown here is derived from an EMBL/GenBank/DDBJ whole genome shotgun (WGS) entry which is preliminary data.</text>
</comment>
<proteinExistence type="predicted"/>
<evidence type="ECO:0000313" key="3">
    <source>
        <dbReference type="Proteomes" id="UP000634805"/>
    </source>
</evidence>
<accession>A0A811TEE1</accession>
<keyword evidence="2" id="KW-0560">Oxidoreductase</keyword>
<name>A0A811TEE1_9EURY</name>
<feature type="domain" description="FAD-binding" evidence="1">
    <location>
        <begin position="86"/>
        <end position="292"/>
    </location>
</feature>
<dbReference type="SUPFAM" id="SSF51905">
    <property type="entry name" value="FAD/NAD(P)-binding domain"/>
    <property type="match status" value="1"/>
</dbReference>
<dbReference type="InterPro" id="IPR036188">
    <property type="entry name" value="FAD/NAD-bd_sf"/>
</dbReference>
<organism evidence="2 3">
    <name type="scientific">Candidatus Argoarchaeum ethanivorans</name>
    <dbReference type="NCBI Taxonomy" id="2608793"/>
    <lineage>
        <taxon>Archaea</taxon>
        <taxon>Methanobacteriati</taxon>
        <taxon>Methanobacteriota</taxon>
        <taxon>Stenosarchaea group</taxon>
        <taxon>Methanomicrobia</taxon>
        <taxon>Methanosarcinales</taxon>
        <taxon>Methanosarcinales incertae sedis</taxon>
        <taxon>GOM Arc I cluster</taxon>
        <taxon>Candidatus Argoarchaeum</taxon>
    </lineage>
</organism>
<dbReference type="GO" id="GO:0016628">
    <property type="term" value="F:oxidoreductase activity, acting on the CH-CH group of donors, NAD or NADP as acceptor"/>
    <property type="evidence" value="ECO:0007669"/>
    <property type="project" value="InterPro"/>
</dbReference>
<dbReference type="PRINTS" id="PR00420">
    <property type="entry name" value="RNGMNOXGNASE"/>
</dbReference>
<dbReference type="PANTHER" id="PTHR42685">
    <property type="entry name" value="GERANYLGERANYL DIPHOSPHATE REDUCTASE"/>
    <property type="match status" value="1"/>
</dbReference>
<dbReference type="InterPro" id="IPR011777">
    <property type="entry name" value="Geranylgeranyl_Rdtase_fam"/>
</dbReference>
<sequence>MKYDVVVVGAGPVGAIAARYSAKHGANTLIIEEHPHIGSPVQCTGIISTKALDECDLKPGSSFVYRNIRGANIYSPGCHCIKVDGGKTKAYVIDRKIFDRTLVAKALDEGADLILRTKAAALKNNKNGTVLTVRQNGTLQEIQTTVVIGADGIQSGIARMSGLGRVEKILSCIQVEGQYEIANADFVEIFLGNRVAPGFFAWVVPVTGSIARIGLCVNSSTRSAHQYLQKLLKEHSIVSARYHGSSTSMVVGGMPVGALKHTCTDAVLIAGDAAGQIKPTSGGGIYTGAVCARIAGEVASIGDASKKGLELYDTMWRKRIGKELTIGMYIHNTLGSFSDQRLDEFINIFDDQKIMDTVKQYGDMDHPSLLLRKIAPHLNKKQLFTFAGSIIRDFINSK</sequence>